<dbReference type="GO" id="GO:0046540">
    <property type="term" value="C:U4/U6 x U5 tri-snRNP complex"/>
    <property type="evidence" value="ECO:0007669"/>
    <property type="project" value="TreeGrafter"/>
</dbReference>
<feature type="non-terminal residue" evidence="3">
    <location>
        <position position="53"/>
    </location>
</feature>
<dbReference type="InterPro" id="IPR010920">
    <property type="entry name" value="LSM_dom_sf"/>
</dbReference>
<evidence type="ECO:0000313" key="4">
    <source>
        <dbReference type="Proteomes" id="UP000886653"/>
    </source>
</evidence>
<dbReference type="PANTHER" id="PTHR15588">
    <property type="entry name" value="LSM1"/>
    <property type="match status" value="1"/>
</dbReference>
<dbReference type="Proteomes" id="UP000886653">
    <property type="component" value="Unassembled WGS sequence"/>
</dbReference>
<evidence type="ECO:0000256" key="1">
    <source>
        <dbReference type="ARBA" id="ARBA00022884"/>
    </source>
</evidence>
<reference evidence="3" key="1">
    <citation type="submission" date="2013-11" db="EMBL/GenBank/DDBJ databases">
        <title>Genome sequence of the fusiform rust pathogen reveals effectors for host alternation and coevolution with pine.</title>
        <authorList>
            <consortium name="DOE Joint Genome Institute"/>
            <person name="Smith K."/>
            <person name="Pendleton A."/>
            <person name="Kubisiak T."/>
            <person name="Anderson C."/>
            <person name="Salamov A."/>
            <person name="Aerts A."/>
            <person name="Riley R."/>
            <person name="Clum A."/>
            <person name="Lindquist E."/>
            <person name="Ence D."/>
            <person name="Campbell M."/>
            <person name="Kronenberg Z."/>
            <person name="Feau N."/>
            <person name="Dhillon B."/>
            <person name="Hamelin R."/>
            <person name="Burleigh J."/>
            <person name="Smith J."/>
            <person name="Yandell M."/>
            <person name="Nelson C."/>
            <person name="Grigoriev I."/>
            <person name="Davis J."/>
        </authorList>
    </citation>
    <scope>NUCLEOTIDE SEQUENCE</scope>
    <source>
        <strain evidence="3">G11</strain>
    </source>
</reference>
<sequence>VLQGDLKGFDQTTNIIFSESIKWVYSADEPMEEVPLGLYIVRDDHMYVFNPAN</sequence>
<organism evidence="3 4">
    <name type="scientific">Cronartium quercuum f. sp. fusiforme G11</name>
    <dbReference type="NCBI Taxonomy" id="708437"/>
    <lineage>
        <taxon>Eukaryota</taxon>
        <taxon>Fungi</taxon>
        <taxon>Dikarya</taxon>
        <taxon>Basidiomycota</taxon>
        <taxon>Pucciniomycotina</taxon>
        <taxon>Pucciniomycetes</taxon>
        <taxon>Pucciniales</taxon>
        <taxon>Coleosporiaceae</taxon>
        <taxon>Cronartium</taxon>
    </lineage>
</organism>
<dbReference type="SUPFAM" id="SSF50182">
    <property type="entry name" value="Sm-like ribonucleoproteins"/>
    <property type="match status" value="1"/>
</dbReference>
<protein>
    <recommendedName>
        <fullName evidence="5">U6 snRNA-associated Sm-like protein LSm8</fullName>
    </recommendedName>
</protein>
<comment type="caution">
    <text evidence="3">The sequence shown here is derived from an EMBL/GenBank/DDBJ whole genome shotgun (WGS) entry which is preliminary data.</text>
</comment>
<dbReference type="GO" id="GO:0071011">
    <property type="term" value="C:precatalytic spliceosome"/>
    <property type="evidence" value="ECO:0007669"/>
    <property type="project" value="TreeGrafter"/>
</dbReference>
<evidence type="ECO:0000256" key="2">
    <source>
        <dbReference type="ARBA" id="ARBA00023274"/>
    </source>
</evidence>
<evidence type="ECO:0000313" key="3">
    <source>
        <dbReference type="EMBL" id="KAG0141738.1"/>
    </source>
</evidence>
<keyword evidence="1" id="KW-0694">RNA-binding</keyword>
<dbReference type="OrthoDB" id="10263346at2759"/>
<dbReference type="GO" id="GO:0000398">
    <property type="term" value="P:mRNA splicing, via spliceosome"/>
    <property type="evidence" value="ECO:0007669"/>
    <property type="project" value="TreeGrafter"/>
</dbReference>
<dbReference type="GO" id="GO:0003729">
    <property type="term" value="F:mRNA binding"/>
    <property type="evidence" value="ECO:0007669"/>
    <property type="project" value="TreeGrafter"/>
</dbReference>
<keyword evidence="4" id="KW-1185">Reference proteome</keyword>
<dbReference type="GO" id="GO:0005688">
    <property type="term" value="C:U6 snRNP"/>
    <property type="evidence" value="ECO:0007669"/>
    <property type="project" value="TreeGrafter"/>
</dbReference>
<keyword evidence="2" id="KW-0687">Ribonucleoprotein</keyword>
<proteinExistence type="predicted"/>
<dbReference type="EMBL" id="MU167373">
    <property type="protein sequence ID" value="KAG0141738.1"/>
    <property type="molecule type" value="Genomic_DNA"/>
</dbReference>
<dbReference type="AlphaFoldDB" id="A0A9P6NCY9"/>
<feature type="non-terminal residue" evidence="3">
    <location>
        <position position="1"/>
    </location>
</feature>
<gene>
    <name evidence="3" type="ORF">CROQUDRAFT_28883</name>
</gene>
<evidence type="ECO:0008006" key="5">
    <source>
        <dbReference type="Google" id="ProtNLM"/>
    </source>
</evidence>
<accession>A0A9P6NCY9</accession>
<dbReference type="PANTHER" id="PTHR15588:SF9">
    <property type="entry name" value="U6 SNRNA-ASSOCIATED SM-LIKE PROTEIN LSM8"/>
    <property type="match status" value="1"/>
</dbReference>
<dbReference type="Gene3D" id="2.30.30.100">
    <property type="match status" value="1"/>
</dbReference>
<name>A0A9P6NCY9_9BASI</name>
<dbReference type="InterPro" id="IPR044642">
    <property type="entry name" value="PTHR15588"/>
</dbReference>